<keyword evidence="3 5" id="KW-0378">Hydrolase</keyword>
<dbReference type="PATRIC" id="fig|1566026.4.peg.2830"/>
<keyword evidence="9" id="KW-1185">Reference proteome</keyword>
<dbReference type="EMBL" id="JSVA01000006">
    <property type="protein sequence ID" value="KOF03661.1"/>
    <property type="molecule type" value="Genomic_DNA"/>
</dbReference>
<feature type="active site" description="Charge relay system" evidence="5">
    <location>
        <position position="209"/>
    </location>
</feature>
<dbReference type="Pfam" id="PF00082">
    <property type="entry name" value="Peptidase_S8"/>
    <property type="match status" value="1"/>
</dbReference>
<evidence type="ECO:0000256" key="1">
    <source>
        <dbReference type="ARBA" id="ARBA00011073"/>
    </source>
</evidence>
<dbReference type="PANTHER" id="PTHR43806:SF67">
    <property type="entry name" value="EGF-LIKE DOMAIN-CONTAINING PROTEIN"/>
    <property type="match status" value="1"/>
</dbReference>
<feature type="active site" description="Charge relay system" evidence="5">
    <location>
        <position position="169"/>
    </location>
</feature>
<evidence type="ECO:0000256" key="3">
    <source>
        <dbReference type="ARBA" id="ARBA00022801"/>
    </source>
</evidence>
<dbReference type="Proteomes" id="UP000036908">
    <property type="component" value="Unassembled WGS sequence"/>
</dbReference>
<dbReference type="GO" id="GO:0004252">
    <property type="term" value="F:serine-type endopeptidase activity"/>
    <property type="evidence" value="ECO:0007669"/>
    <property type="project" value="UniProtKB-UniRule"/>
</dbReference>
<comment type="caution">
    <text evidence="8">The sequence shown here is derived from an EMBL/GenBank/DDBJ whole genome shotgun (WGS) entry which is preliminary data.</text>
</comment>
<dbReference type="PIRSF" id="PIRSF037903">
    <property type="entry name" value="Subtilisin_rel_GFO_2223"/>
    <property type="match status" value="1"/>
</dbReference>
<dbReference type="PANTHER" id="PTHR43806">
    <property type="entry name" value="PEPTIDASE S8"/>
    <property type="match status" value="1"/>
</dbReference>
<dbReference type="InterPro" id="IPR017317">
    <property type="entry name" value="Pept_S8_subtilisin_bacteroid-2"/>
</dbReference>
<dbReference type="AlphaFoldDB" id="A0A0L8AN30"/>
<evidence type="ECO:0000256" key="4">
    <source>
        <dbReference type="ARBA" id="ARBA00022825"/>
    </source>
</evidence>
<dbReference type="InterPro" id="IPR015500">
    <property type="entry name" value="Peptidase_S8_subtilisin-rel"/>
</dbReference>
<evidence type="ECO:0000259" key="6">
    <source>
        <dbReference type="Pfam" id="PF00082"/>
    </source>
</evidence>
<dbReference type="InterPro" id="IPR000209">
    <property type="entry name" value="Peptidase_S8/S53_dom"/>
</dbReference>
<dbReference type="PROSITE" id="PS51892">
    <property type="entry name" value="SUBTILASE"/>
    <property type="match status" value="1"/>
</dbReference>
<dbReference type="InterPro" id="IPR036852">
    <property type="entry name" value="Peptidase_S8/S53_dom_sf"/>
</dbReference>
<dbReference type="OrthoDB" id="9792152at2"/>
<dbReference type="InterPro" id="IPR050131">
    <property type="entry name" value="Peptidase_S8_subtilisin-like"/>
</dbReference>
<evidence type="ECO:0000313" key="8">
    <source>
        <dbReference type="EMBL" id="KOF03661.1"/>
    </source>
</evidence>
<keyword evidence="4 5" id="KW-0720">Serine protease</keyword>
<reference evidence="9" key="1">
    <citation type="submission" date="2014-11" db="EMBL/GenBank/DDBJ databases">
        <title>Genome sequencing of Roseivirga sp. D-25.</title>
        <authorList>
            <person name="Selvaratnam C."/>
            <person name="Thevarajoo S."/>
            <person name="Goh K.M."/>
            <person name="Eee R."/>
            <person name="Chan K.-G."/>
            <person name="Chong C.S."/>
        </authorList>
    </citation>
    <scope>NUCLEOTIDE SEQUENCE [LARGE SCALE GENOMIC DNA]</scope>
    <source>
        <strain evidence="9">D-25</strain>
    </source>
</reference>
<accession>A0A0L8AN30</accession>
<protein>
    <recommendedName>
        <fullName evidence="10">Peptidase S8</fullName>
    </recommendedName>
</protein>
<evidence type="ECO:0000259" key="7">
    <source>
        <dbReference type="Pfam" id="PF18962"/>
    </source>
</evidence>
<dbReference type="CDD" id="cd07493">
    <property type="entry name" value="Peptidases_S8_9"/>
    <property type="match status" value="1"/>
</dbReference>
<dbReference type="PROSITE" id="PS00138">
    <property type="entry name" value="SUBTILASE_SER"/>
    <property type="match status" value="1"/>
</dbReference>
<proteinExistence type="inferred from homology"/>
<dbReference type="PRINTS" id="PR00723">
    <property type="entry name" value="SUBTILISIN"/>
</dbReference>
<evidence type="ECO:0008006" key="10">
    <source>
        <dbReference type="Google" id="ProtNLM"/>
    </source>
</evidence>
<evidence type="ECO:0000256" key="2">
    <source>
        <dbReference type="ARBA" id="ARBA00022670"/>
    </source>
</evidence>
<evidence type="ECO:0000256" key="5">
    <source>
        <dbReference type="PROSITE-ProRule" id="PRU01240"/>
    </source>
</evidence>
<dbReference type="InterPro" id="IPR026444">
    <property type="entry name" value="Secre_tail"/>
</dbReference>
<keyword evidence="2 5" id="KW-0645">Protease</keyword>
<dbReference type="RefSeq" id="WP_053222610.1">
    <property type="nucleotide sequence ID" value="NZ_JSVA01000006.1"/>
</dbReference>
<dbReference type="InterPro" id="IPR023828">
    <property type="entry name" value="Peptidase_S8_Ser-AS"/>
</dbReference>
<sequence length="534" mass="58267">MSRKTKLIVILIFIGFSLSAQDRYMVFFTDKLNSPYSISNPSQYLSQRSIQRREKQRISIVENDLPVNQTYIDALSNLGIKAIHRSKWMNGILVEMETSSVNLVEALSFVERVEYVAPGQVPSGGIGGNEANSKFANAGAADFQNNMLGIDEMHEDGFEGQGMLIGVFDGGFQNMSQIAALQHLFTSNKIVAQKNYVTNTTTVENNESHGTRVLSILAANNPNEYIGAAPAANYILCVTEAPGEYRVEEYNWLFAAEMADSVGVDLINTSLGYSVFDDATMSYTYSDMDGKTAIITKAANIAATKGIALINSAGNEGNKVWRFITAPSDSENVLSVGAIDATGFRASFSSFGPSADNRIKPDVSALGQGTAVITASGNISFQNGTSFSGPVVTGFATCLWQAFPELTNLELLDLIRKSGHQFDSPDNELGYGIPNYIRAYELAFTPEPLENEVLAYPNPTSDGFINLIFPESFLSESATVTLIDINGKQVNSFQIVPQRSSNRIQIDLSNQTAGIYILRINGQRTSFKKKIIKY</sequence>
<feature type="active site" description="Charge relay system" evidence="5">
    <location>
        <position position="386"/>
    </location>
</feature>
<dbReference type="Gene3D" id="3.40.50.200">
    <property type="entry name" value="Peptidase S8/S53 domain"/>
    <property type="match status" value="1"/>
</dbReference>
<comment type="similarity">
    <text evidence="1 5">Belongs to the peptidase S8 family.</text>
</comment>
<dbReference type="Pfam" id="PF18962">
    <property type="entry name" value="Por_Secre_tail"/>
    <property type="match status" value="1"/>
</dbReference>
<organism evidence="8 9">
    <name type="scientific">Roseivirga seohaensis subsp. aquiponti</name>
    <dbReference type="NCBI Taxonomy" id="1566026"/>
    <lineage>
        <taxon>Bacteria</taxon>
        <taxon>Pseudomonadati</taxon>
        <taxon>Bacteroidota</taxon>
        <taxon>Cytophagia</taxon>
        <taxon>Cytophagales</taxon>
        <taxon>Roseivirgaceae</taxon>
        <taxon>Roseivirga</taxon>
    </lineage>
</organism>
<dbReference type="NCBIfam" id="TIGR04183">
    <property type="entry name" value="Por_Secre_tail"/>
    <property type="match status" value="1"/>
</dbReference>
<feature type="domain" description="Secretion system C-terminal sorting" evidence="7">
    <location>
        <begin position="456"/>
        <end position="532"/>
    </location>
</feature>
<gene>
    <name evidence="8" type="ORF">OB69_05030</name>
</gene>
<feature type="domain" description="Peptidase S8/S53" evidence="6">
    <location>
        <begin position="160"/>
        <end position="432"/>
    </location>
</feature>
<name>A0A0L8AN30_9BACT</name>
<evidence type="ECO:0000313" key="9">
    <source>
        <dbReference type="Proteomes" id="UP000036908"/>
    </source>
</evidence>
<dbReference type="SUPFAM" id="SSF52743">
    <property type="entry name" value="Subtilisin-like"/>
    <property type="match status" value="1"/>
</dbReference>
<dbReference type="GO" id="GO:0006508">
    <property type="term" value="P:proteolysis"/>
    <property type="evidence" value="ECO:0007669"/>
    <property type="project" value="UniProtKB-KW"/>
</dbReference>